<reference evidence="1" key="1">
    <citation type="submission" date="2020-03" db="EMBL/GenBank/DDBJ databases">
        <title>The deep terrestrial virosphere.</title>
        <authorList>
            <person name="Holmfeldt K."/>
            <person name="Nilsson E."/>
            <person name="Simone D."/>
            <person name="Lopez-Fernandez M."/>
            <person name="Wu X."/>
            <person name="de Brujin I."/>
            <person name="Lundin D."/>
            <person name="Andersson A."/>
            <person name="Bertilsson S."/>
            <person name="Dopson M."/>
        </authorList>
    </citation>
    <scope>NUCLEOTIDE SEQUENCE</scope>
    <source>
        <strain evidence="1">MM415A02991</strain>
    </source>
</reference>
<gene>
    <name evidence="1" type="ORF">MM415A02991_0002</name>
</gene>
<accession>A0A6M3JS26</accession>
<organism evidence="1">
    <name type="scientific">viral metagenome</name>
    <dbReference type="NCBI Taxonomy" id="1070528"/>
    <lineage>
        <taxon>unclassified sequences</taxon>
        <taxon>metagenomes</taxon>
        <taxon>organismal metagenomes</taxon>
    </lineage>
</organism>
<protein>
    <submittedName>
        <fullName evidence="1">Uncharacterized protein</fullName>
    </submittedName>
</protein>
<dbReference type="AlphaFoldDB" id="A0A6M3JS26"/>
<name>A0A6M3JS26_9ZZZZ</name>
<evidence type="ECO:0000313" key="1">
    <source>
        <dbReference type="EMBL" id="QJA71902.1"/>
    </source>
</evidence>
<proteinExistence type="predicted"/>
<dbReference type="EMBL" id="MT141909">
    <property type="protein sequence ID" value="QJA71902.1"/>
    <property type="molecule type" value="Genomic_DNA"/>
</dbReference>
<sequence>MPEITDTTIKRKHKEFDERIKAVLEEVRAEDKPKVSMMDTFKNFIKRK</sequence>